<dbReference type="AlphaFoldDB" id="A0AAU9D911"/>
<protein>
    <submittedName>
        <fullName evidence="10">DUF421 domain-containing protein</fullName>
    </submittedName>
</protein>
<dbReference type="Pfam" id="PF20730">
    <property type="entry name" value="YetF_N"/>
    <property type="match status" value="1"/>
</dbReference>
<reference evidence="10 11" key="1">
    <citation type="journal article" date="2023" name="Microbiol. Spectr.">
        <title>Symbiosis of Carpenter Bees with Uncharacterized Lactic Acid Bacteria Showing NAD Auxotrophy.</title>
        <authorList>
            <person name="Kawasaki S."/>
            <person name="Ozawa K."/>
            <person name="Mori T."/>
            <person name="Yamamoto A."/>
            <person name="Ito M."/>
            <person name="Ohkuma M."/>
            <person name="Sakamoto M."/>
            <person name="Matsutani M."/>
        </authorList>
    </citation>
    <scope>NUCLEOTIDE SEQUENCE [LARGE SCALE GENOMIC DNA]</scope>
    <source>
        <strain evidence="10 11">KimC2</strain>
    </source>
</reference>
<accession>A0AAU9D911</accession>
<evidence type="ECO:0000313" key="11">
    <source>
        <dbReference type="Proteomes" id="UP001321804"/>
    </source>
</evidence>
<gene>
    <name evidence="10" type="ORF">KIMC2_07220</name>
</gene>
<comment type="similarity">
    <text evidence="2">Belongs to the UPF0702 family.</text>
</comment>
<evidence type="ECO:0000256" key="7">
    <source>
        <dbReference type="SAM" id="Phobius"/>
    </source>
</evidence>
<feature type="domain" description="YetF C-terminal" evidence="8">
    <location>
        <begin position="82"/>
        <end position="198"/>
    </location>
</feature>
<evidence type="ECO:0000256" key="4">
    <source>
        <dbReference type="ARBA" id="ARBA00022692"/>
    </source>
</evidence>
<dbReference type="Pfam" id="PF04239">
    <property type="entry name" value="DUF421"/>
    <property type="match status" value="1"/>
</dbReference>
<name>A0AAU9D911_9LACO</name>
<sequence length="222" mass="24726">MINYSEVAIKFVLGFICIIAQINLSGKGNLAPTNVIDQMQNYVLGGIVGGIIYNEAITPLQFFLVLVIWTIVVLLIRFLTNHTRVVKKLVEGSPLTVISNGKINVDALTNRGMTASTLMFQLRTDGIEDLKKVKKAVLEQNGQLTIIQEGESMINAPLITDGQILIESLESINKDEDWLKQEIKKRGFQASDIYLATYEDNSLKLFTYRSHQKYSAGNSTAK</sequence>
<evidence type="ECO:0000313" key="10">
    <source>
        <dbReference type="EMBL" id="BDR56160.1"/>
    </source>
</evidence>
<dbReference type="RefSeq" id="WP_317698029.1">
    <property type="nucleotide sequence ID" value="NZ_AP026801.1"/>
</dbReference>
<keyword evidence="5 7" id="KW-1133">Transmembrane helix</keyword>
<evidence type="ECO:0000256" key="6">
    <source>
        <dbReference type="ARBA" id="ARBA00023136"/>
    </source>
</evidence>
<keyword evidence="4 7" id="KW-0812">Transmembrane</keyword>
<dbReference type="GO" id="GO:0005886">
    <property type="term" value="C:plasma membrane"/>
    <property type="evidence" value="ECO:0007669"/>
    <property type="project" value="UniProtKB-SubCell"/>
</dbReference>
<dbReference type="PANTHER" id="PTHR34582">
    <property type="entry name" value="UPF0702 TRANSMEMBRANE PROTEIN YCAP"/>
    <property type="match status" value="1"/>
</dbReference>
<keyword evidence="11" id="KW-1185">Reference proteome</keyword>
<evidence type="ECO:0000256" key="3">
    <source>
        <dbReference type="ARBA" id="ARBA00022475"/>
    </source>
</evidence>
<keyword evidence="3" id="KW-1003">Cell membrane</keyword>
<feature type="transmembrane region" description="Helical" evidence="7">
    <location>
        <begin position="60"/>
        <end position="79"/>
    </location>
</feature>
<feature type="transmembrane region" description="Helical" evidence="7">
    <location>
        <begin position="7"/>
        <end position="24"/>
    </location>
</feature>
<evidence type="ECO:0000259" key="9">
    <source>
        <dbReference type="Pfam" id="PF20730"/>
    </source>
</evidence>
<dbReference type="InterPro" id="IPR023090">
    <property type="entry name" value="UPF0702_alpha/beta_dom_sf"/>
</dbReference>
<keyword evidence="6 7" id="KW-0472">Membrane</keyword>
<comment type="subcellular location">
    <subcellularLocation>
        <location evidence="1">Cell membrane</location>
        <topology evidence="1">Multi-pass membrane protein</topology>
    </subcellularLocation>
</comment>
<evidence type="ECO:0000256" key="1">
    <source>
        <dbReference type="ARBA" id="ARBA00004651"/>
    </source>
</evidence>
<organism evidence="10 11">
    <name type="scientific">Xylocopilactobacillus apis</name>
    <dbReference type="NCBI Taxonomy" id="2932183"/>
    <lineage>
        <taxon>Bacteria</taxon>
        <taxon>Bacillati</taxon>
        <taxon>Bacillota</taxon>
        <taxon>Bacilli</taxon>
        <taxon>Lactobacillales</taxon>
        <taxon>Lactobacillaceae</taxon>
        <taxon>Xylocopilactobacillus</taxon>
    </lineage>
</organism>
<dbReference type="InterPro" id="IPR007353">
    <property type="entry name" value="DUF421"/>
</dbReference>
<feature type="domain" description="YetF-like N-terminal transmembrane" evidence="9">
    <location>
        <begin position="4"/>
        <end position="79"/>
    </location>
</feature>
<dbReference type="PANTHER" id="PTHR34582:SF6">
    <property type="entry name" value="UPF0702 TRANSMEMBRANE PROTEIN YCAP"/>
    <property type="match status" value="1"/>
</dbReference>
<dbReference type="Gene3D" id="3.30.240.20">
    <property type="entry name" value="bsu07140 like domains"/>
    <property type="match status" value="2"/>
</dbReference>
<evidence type="ECO:0000256" key="5">
    <source>
        <dbReference type="ARBA" id="ARBA00022989"/>
    </source>
</evidence>
<evidence type="ECO:0000259" key="8">
    <source>
        <dbReference type="Pfam" id="PF04239"/>
    </source>
</evidence>
<dbReference type="EMBL" id="AP026801">
    <property type="protein sequence ID" value="BDR56160.1"/>
    <property type="molecule type" value="Genomic_DNA"/>
</dbReference>
<dbReference type="KEGG" id="xak:KIMC2_07220"/>
<evidence type="ECO:0000256" key="2">
    <source>
        <dbReference type="ARBA" id="ARBA00006448"/>
    </source>
</evidence>
<dbReference type="InterPro" id="IPR048454">
    <property type="entry name" value="YetF_N"/>
</dbReference>
<dbReference type="Proteomes" id="UP001321804">
    <property type="component" value="Chromosome"/>
</dbReference>
<proteinExistence type="inferred from homology"/>